<name>A0A087SK56_AUXPR</name>
<protein>
    <submittedName>
        <fullName evidence="2">Uncharacterized protein</fullName>
    </submittedName>
</protein>
<dbReference type="EMBL" id="KL662126">
    <property type="protein sequence ID" value="KFM26110.1"/>
    <property type="molecule type" value="Genomic_DNA"/>
</dbReference>
<dbReference type="AlphaFoldDB" id="A0A087SK56"/>
<organism evidence="2 3">
    <name type="scientific">Auxenochlorella protothecoides</name>
    <name type="common">Green microalga</name>
    <name type="synonym">Chlorella protothecoides</name>
    <dbReference type="NCBI Taxonomy" id="3075"/>
    <lineage>
        <taxon>Eukaryota</taxon>
        <taxon>Viridiplantae</taxon>
        <taxon>Chlorophyta</taxon>
        <taxon>core chlorophytes</taxon>
        <taxon>Trebouxiophyceae</taxon>
        <taxon>Chlorellales</taxon>
        <taxon>Chlorellaceae</taxon>
        <taxon>Auxenochlorella</taxon>
    </lineage>
</organism>
<feature type="region of interest" description="Disordered" evidence="1">
    <location>
        <begin position="36"/>
        <end position="71"/>
    </location>
</feature>
<evidence type="ECO:0000256" key="1">
    <source>
        <dbReference type="SAM" id="MobiDB-lite"/>
    </source>
</evidence>
<dbReference type="GeneID" id="23617652"/>
<evidence type="ECO:0000313" key="3">
    <source>
        <dbReference type="Proteomes" id="UP000028924"/>
    </source>
</evidence>
<dbReference type="RefSeq" id="XP_011399006.1">
    <property type="nucleotide sequence ID" value="XM_011400704.1"/>
</dbReference>
<reference evidence="2 3" key="1">
    <citation type="journal article" date="2014" name="BMC Genomics">
        <title>Oil accumulation mechanisms of the oleaginous microalga Chlorella protothecoides revealed through its genome, transcriptomes, and proteomes.</title>
        <authorList>
            <person name="Gao C."/>
            <person name="Wang Y."/>
            <person name="Shen Y."/>
            <person name="Yan D."/>
            <person name="He X."/>
            <person name="Dai J."/>
            <person name="Wu Q."/>
        </authorList>
    </citation>
    <scope>NUCLEOTIDE SEQUENCE [LARGE SCALE GENOMIC DNA]</scope>
    <source>
        <strain evidence="2 3">0710</strain>
    </source>
</reference>
<evidence type="ECO:0000313" key="2">
    <source>
        <dbReference type="EMBL" id="KFM26110.1"/>
    </source>
</evidence>
<gene>
    <name evidence="2" type="ORF">F751_6261</name>
</gene>
<keyword evidence="3" id="KW-1185">Reference proteome</keyword>
<accession>A0A087SK56</accession>
<dbReference type="KEGG" id="apro:F751_6261"/>
<proteinExistence type="predicted"/>
<dbReference type="Proteomes" id="UP000028924">
    <property type="component" value="Unassembled WGS sequence"/>
</dbReference>
<sequence length="71" mass="7776">MLFFSPSSLPHMCSLGNNSSQCPRWEKSYLAQCPPPPALHTPWSTGQPPNPAFEKHSHPPPQASSRRSPPG</sequence>